<protein>
    <submittedName>
        <fullName evidence="1">Uncharacterized protein</fullName>
    </submittedName>
</protein>
<accession>A0A0E9SCQ6</accession>
<reference evidence="1" key="2">
    <citation type="journal article" date="2015" name="Fish Shellfish Immunol.">
        <title>Early steps in the European eel (Anguilla anguilla)-Vibrio vulnificus interaction in the gills: Role of the RtxA13 toxin.</title>
        <authorList>
            <person name="Callol A."/>
            <person name="Pajuelo D."/>
            <person name="Ebbesson L."/>
            <person name="Teles M."/>
            <person name="MacKenzie S."/>
            <person name="Amaro C."/>
        </authorList>
    </citation>
    <scope>NUCLEOTIDE SEQUENCE</scope>
</reference>
<name>A0A0E9SCQ6_ANGAN</name>
<evidence type="ECO:0000313" key="1">
    <source>
        <dbReference type="EMBL" id="JAH38273.1"/>
    </source>
</evidence>
<organism evidence="1">
    <name type="scientific">Anguilla anguilla</name>
    <name type="common">European freshwater eel</name>
    <name type="synonym">Muraena anguilla</name>
    <dbReference type="NCBI Taxonomy" id="7936"/>
    <lineage>
        <taxon>Eukaryota</taxon>
        <taxon>Metazoa</taxon>
        <taxon>Chordata</taxon>
        <taxon>Craniata</taxon>
        <taxon>Vertebrata</taxon>
        <taxon>Euteleostomi</taxon>
        <taxon>Actinopterygii</taxon>
        <taxon>Neopterygii</taxon>
        <taxon>Teleostei</taxon>
        <taxon>Anguilliformes</taxon>
        <taxon>Anguillidae</taxon>
        <taxon>Anguilla</taxon>
    </lineage>
</organism>
<dbReference type="EMBL" id="GBXM01070304">
    <property type="protein sequence ID" value="JAH38273.1"/>
    <property type="molecule type" value="Transcribed_RNA"/>
</dbReference>
<dbReference type="AlphaFoldDB" id="A0A0E9SCQ6"/>
<proteinExistence type="predicted"/>
<sequence length="87" mass="10326">MQLYLCRFSVKYFDQTGLLQAAIPPIFLRAILFTKNMNHLITPCRCRFILCYRTYTHLENGKVNLMYQTLHTPHYPAFISLLIENEL</sequence>
<reference evidence="1" key="1">
    <citation type="submission" date="2014-11" db="EMBL/GenBank/DDBJ databases">
        <authorList>
            <person name="Amaro Gonzalez C."/>
        </authorList>
    </citation>
    <scope>NUCLEOTIDE SEQUENCE</scope>
</reference>